<protein>
    <recommendedName>
        <fullName evidence="2">Activator of Hsp90 ATPase homologue 1/2-like C-terminal domain-containing protein</fullName>
    </recommendedName>
</protein>
<comment type="similarity">
    <text evidence="1">Belongs to the AHA1 family.</text>
</comment>
<accession>A0ABY2MKJ6</accession>
<gene>
    <name evidence="3" type="ORF">EHQ60_14555</name>
</gene>
<dbReference type="Pfam" id="PF08327">
    <property type="entry name" value="AHSA1"/>
    <property type="match status" value="1"/>
</dbReference>
<evidence type="ECO:0000259" key="2">
    <source>
        <dbReference type="Pfam" id="PF08327"/>
    </source>
</evidence>
<dbReference type="RefSeq" id="WP_135605198.1">
    <property type="nucleotide sequence ID" value="NZ_RQFQ01000004.1"/>
</dbReference>
<dbReference type="EMBL" id="RQGI01000054">
    <property type="protein sequence ID" value="TGL67653.1"/>
    <property type="molecule type" value="Genomic_DNA"/>
</dbReference>
<evidence type="ECO:0000313" key="4">
    <source>
        <dbReference type="Proteomes" id="UP000297352"/>
    </source>
</evidence>
<comment type="caution">
    <text evidence="3">The sequence shown here is derived from an EMBL/GenBank/DDBJ whole genome shotgun (WGS) entry which is preliminary data.</text>
</comment>
<sequence length="97" mass="11364">MSYHLLTCFYNPKLHGTILNLEFQKEFKYSYFSSFSGMPNIPESYSVITMNLVEKKEGVILSLCQTGFFSEEQQKHSEENWRQILEKIRILAEDGCV</sequence>
<evidence type="ECO:0000256" key="1">
    <source>
        <dbReference type="ARBA" id="ARBA00006817"/>
    </source>
</evidence>
<dbReference type="Proteomes" id="UP000297352">
    <property type="component" value="Unassembled WGS sequence"/>
</dbReference>
<feature type="domain" description="Activator of Hsp90 ATPase homologue 1/2-like C-terminal" evidence="2">
    <location>
        <begin position="14"/>
        <end position="91"/>
    </location>
</feature>
<dbReference type="InterPro" id="IPR023393">
    <property type="entry name" value="START-like_dom_sf"/>
</dbReference>
<dbReference type="Gene3D" id="3.30.530.20">
    <property type="match status" value="1"/>
</dbReference>
<name>A0ABY2MKJ6_9LEPT</name>
<dbReference type="InterPro" id="IPR013538">
    <property type="entry name" value="ASHA1/2-like_C"/>
</dbReference>
<organism evidence="3 4">
    <name type="scientific">Leptospira levettii</name>
    <dbReference type="NCBI Taxonomy" id="2023178"/>
    <lineage>
        <taxon>Bacteria</taxon>
        <taxon>Pseudomonadati</taxon>
        <taxon>Spirochaetota</taxon>
        <taxon>Spirochaetia</taxon>
        <taxon>Leptospirales</taxon>
        <taxon>Leptospiraceae</taxon>
        <taxon>Leptospira</taxon>
    </lineage>
</organism>
<evidence type="ECO:0000313" key="3">
    <source>
        <dbReference type="EMBL" id="TGL67653.1"/>
    </source>
</evidence>
<reference evidence="4" key="1">
    <citation type="journal article" date="2019" name="PLoS Negl. Trop. Dis.">
        <title>Revisiting the worldwide diversity of Leptospira species in the environment.</title>
        <authorList>
            <person name="Vincent A.T."/>
            <person name="Schiettekatte O."/>
            <person name="Bourhy P."/>
            <person name="Veyrier F.J."/>
            <person name="Picardeau M."/>
        </authorList>
    </citation>
    <scope>NUCLEOTIDE SEQUENCE [LARGE SCALE GENOMIC DNA]</scope>
    <source>
        <strain evidence="4">201702449</strain>
    </source>
</reference>
<keyword evidence="4" id="KW-1185">Reference proteome</keyword>
<proteinExistence type="inferred from homology"/>
<dbReference type="SUPFAM" id="SSF55961">
    <property type="entry name" value="Bet v1-like"/>
    <property type="match status" value="1"/>
</dbReference>